<dbReference type="InterPro" id="IPR046373">
    <property type="entry name" value="Acyl-CoA_Oxase/DH_mid-dom_sf"/>
</dbReference>
<dbReference type="InterPro" id="IPR006091">
    <property type="entry name" value="Acyl-CoA_Oxase/DH_mid-dom"/>
</dbReference>
<dbReference type="InterPro" id="IPR037069">
    <property type="entry name" value="AcylCoA_DH/ox_N_sf"/>
</dbReference>
<dbReference type="AlphaFoldDB" id="A0A0J9BWS3"/>
<dbReference type="Gene3D" id="2.40.110.10">
    <property type="entry name" value="Butyryl-CoA Dehydrogenase, subunit A, domain 2"/>
    <property type="match status" value="1"/>
</dbReference>
<dbReference type="GO" id="GO:0050660">
    <property type="term" value="F:flavin adenine dinucleotide binding"/>
    <property type="evidence" value="ECO:0007669"/>
    <property type="project" value="InterPro"/>
</dbReference>
<proteinExistence type="inferred from homology"/>
<evidence type="ECO:0000259" key="6">
    <source>
        <dbReference type="Pfam" id="PF00441"/>
    </source>
</evidence>
<comment type="cofactor">
    <cofactor evidence="1 5">
        <name>FAD</name>
        <dbReference type="ChEBI" id="CHEBI:57692"/>
    </cofactor>
</comment>
<sequence>MLNDQRISEKELYDLRMKIRHVVENDLEALSAEMEKSNVYPPEMWEIGKKNDMFRLSLPTQYGGMGLCLEQYFTVLEEIGRGNQAIRMFFHVANGLSWEIMAEHGTEEMKNEYLPKMGTGDFFVAFALTEPDCGSGVDIRSTAVKKGDKWVLNGRKTLISFTDICDAYYIIAVSDEEKRKKGGHTAFYVPADTKGLRVENMPHMMGCRGTGHGDVIMEDMEIPDEYRLGAEGEGLTVFLHALAVSRASIGVCLLGLSQRMLELAIARAKDRVTFGKALIQRQAVQQMLADMATQVHALRLLVRDCAQKADRGEDIEMISSMMKLHGIDTVRTVSDGCLEIFGGIGYFEDNPYGPVERLYRDARAMWFEEGPRTVQRLTLVRKVIDADGEIRTSNYC</sequence>
<feature type="domain" description="Acyl-CoA oxidase/dehydrogenase middle" evidence="7">
    <location>
        <begin position="125"/>
        <end position="220"/>
    </location>
</feature>
<evidence type="ECO:0000256" key="2">
    <source>
        <dbReference type="ARBA" id="ARBA00009347"/>
    </source>
</evidence>
<evidence type="ECO:0000313" key="10">
    <source>
        <dbReference type="Proteomes" id="UP000037392"/>
    </source>
</evidence>
<evidence type="ECO:0000256" key="3">
    <source>
        <dbReference type="ARBA" id="ARBA00022630"/>
    </source>
</evidence>
<evidence type="ECO:0000256" key="5">
    <source>
        <dbReference type="RuleBase" id="RU362125"/>
    </source>
</evidence>
<reference evidence="9 10" key="1">
    <citation type="submission" date="2011-04" db="EMBL/GenBank/DDBJ databases">
        <title>The Genome Sequence of Clostridium citroniae WAL-19142.</title>
        <authorList>
            <consortium name="The Broad Institute Genome Sequencing Platform"/>
            <person name="Earl A."/>
            <person name="Ward D."/>
            <person name="Feldgarden M."/>
            <person name="Gevers D."/>
            <person name="Warren Y.A."/>
            <person name="Tyrrell K.L."/>
            <person name="Citron D.M."/>
            <person name="Goldstein E.J."/>
            <person name="Daigneault M."/>
            <person name="Allen-Vercoe E."/>
            <person name="Young S.K."/>
            <person name="Zeng Q."/>
            <person name="Gargeya S."/>
            <person name="Fitzgerald M."/>
            <person name="Haas B."/>
            <person name="Abouelleil A."/>
            <person name="Alvarado L."/>
            <person name="Arachchi H.M."/>
            <person name="Berlin A."/>
            <person name="Brown A."/>
            <person name="Chapman S.B."/>
            <person name="Chen Z."/>
            <person name="Dunbar C."/>
            <person name="Freedman E."/>
            <person name="Gearin G."/>
            <person name="Gellesch M."/>
            <person name="Goldberg J."/>
            <person name="Griggs A."/>
            <person name="Gujja S."/>
            <person name="Heilman E.R."/>
            <person name="Heiman D."/>
            <person name="Howarth C."/>
            <person name="Larson L."/>
            <person name="Lui A."/>
            <person name="MacDonald P.J."/>
            <person name="Mehta T."/>
            <person name="Montmayeur A."/>
            <person name="Murphy C."/>
            <person name="Neiman D."/>
            <person name="Pearson M."/>
            <person name="Priest M."/>
            <person name="Roberts A."/>
            <person name="Saif S."/>
            <person name="Shea T."/>
            <person name="Shenoy N."/>
            <person name="Sisk P."/>
            <person name="Stolte C."/>
            <person name="Sykes S."/>
            <person name="White J."/>
            <person name="Yandava C."/>
            <person name="Wortman J."/>
            <person name="Nusbaum C."/>
            <person name="Birren B."/>
        </authorList>
    </citation>
    <scope>NUCLEOTIDE SEQUENCE [LARGE SCALE GENOMIC DNA]</scope>
    <source>
        <strain evidence="9 10">WAL-19142</strain>
    </source>
</reference>
<evidence type="ECO:0000259" key="7">
    <source>
        <dbReference type="Pfam" id="PF02770"/>
    </source>
</evidence>
<dbReference type="EMBL" id="ADLK01000029">
    <property type="protein sequence ID" value="KMW16606.1"/>
    <property type="molecule type" value="Genomic_DNA"/>
</dbReference>
<accession>A0A0J9BWS3</accession>
<evidence type="ECO:0000259" key="8">
    <source>
        <dbReference type="Pfam" id="PF02771"/>
    </source>
</evidence>
<comment type="caution">
    <text evidence="9">The sequence shown here is derived from an EMBL/GenBank/DDBJ whole genome shotgun (WGS) entry which is preliminary data.</text>
</comment>
<dbReference type="Proteomes" id="UP000037392">
    <property type="component" value="Unassembled WGS sequence"/>
</dbReference>
<dbReference type="RefSeq" id="WP_048930607.1">
    <property type="nucleotide sequence ID" value="NZ_KQ235881.1"/>
</dbReference>
<evidence type="ECO:0000256" key="4">
    <source>
        <dbReference type="ARBA" id="ARBA00022827"/>
    </source>
</evidence>
<gene>
    <name evidence="9" type="ORF">HMPREF9470_04106</name>
</gene>
<name>A0A0J9BWS3_9FIRM</name>
<dbReference type="SUPFAM" id="SSF47203">
    <property type="entry name" value="Acyl-CoA dehydrogenase C-terminal domain-like"/>
    <property type="match status" value="1"/>
</dbReference>
<dbReference type="GeneID" id="93161529"/>
<comment type="similarity">
    <text evidence="2 5">Belongs to the acyl-CoA dehydrogenase family.</text>
</comment>
<dbReference type="PANTHER" id="PTHR43884:SF40">
    <property type="entry name" value="ACYL-COA DEHYDROGENASE"/>
    <property type="match status" value="1"/>
</dbReference>
<dbReference type="Pfam" id="PF02770">
    <property type="entry name" value="Acyl-CoA_dh_M"/>
    <property type="match status" value="1"/>
</dbReference>
<dbReference type="InterPro" id="IPR013786">
    <property type="entry name" value="AcylCoA_DH/ox_N"/>
</dbReference>
<dbReference type="InterPro" id="IPR009075">
    <property type="entry name" value="AcylCo_DH/oxidase_C"/>
</dbReference>
<dbReference type="PANTHER" id="PTHR43884">
    <property type="entry name" value="ACYL-COA DEHYDROGENASE"/>
    <property type="match status" value="1"/>
</dbReference>
<evidence type="ECO:0000313" key="9">
    <source>
        <dbReference type="EMBL" id="KMW16606.1"/>
    </source>
</evidence>
<dbReference type="Gene3D" id="1.10.540.10">
    <property type="entry name" value="Acyl-CoA dehydrogenase/oxidase, N-terminal domain"/>
    <property type="match status" value="1"/>
</dbReference>
<feature type="domain" description="Acyl-CoA dehydrogenase/oxidase C-terminal" evidence="6">
    <location>
        <begin position="232"/>
        <end position="383"/>
    </location>
</feature>
<keyword evidence="4 5" id="KW-0274">FAD</keyword>
<dbReference type="Pfam" id="PF00441">
    <property type="entry name" value="Acyl-CoA_dh_1"/>
    <property type="match status" value="1"/>
</dbReference>
<keyword evidence="5" id="KW-0560">Oxidoreductase</keyword>
<dbReference type="PATRIC" id="fig|742734.4.peg.4399"/>
<dbReference type="Pfam" id="PF02771">
    <property type="entry name" value="Acyl-CoA_dh_N"/>
    <property type="match status" value="1"/>
</dbReference>
<feature type="domain" description="Acyl-CoA dehydrogenase/oxidase N-terminal" evidence="8">
    <location>
        <begin position="13"/>
        <end position="121"/>
    </location>
</feature>
<evidence type="ECO:0008006" key="11">
    <source>
        <dbReference type="Google" id="ProtNLM"/>
    </source>
</evidence>
<keyword evidence="3 5" id="KW-0285">Flavoprotein</keyword>
<dbReference type="InterPro" id="IPR009100">
    <property type="entry name" value="AcylCoA_DH/oxidase_NM_dom_sf"/>
</dbReference>
<dbReference type="SUPFAM" id="SSF56645">
    <property type="entry name" value="Acyl-CoA dehydrogenase NM domain-like"/>
    <property type="match status" value="1"/>
</dbReference>
<dbReference type="InterPro" id="IPR036250">
    <property type="entry name" value="AcylCo_DH-like_C"/>
</dbReference>
<dbReference type="PIRSF" id="PIRSF016578">
    <property type="entry name" value="HsaA"/>
    <property type="match status" value="1"/>
</dbReference>
<dbReference type="Gene3D" id="1.20.140.10">
    <property type="entry name" value="Butyryl-CoA Dehydrogenase, subunit A, domain 3"/>
    <property type="match status" value="1"/>
</dbReference>
<protein>
    <recommendedName>
        <fullName evidence="11">Acyl-CoA dehydrogenase</fullName>
    </recommendedName>
</protein>
<evidence type="ECO:0000256" key="1">
    <source>
        <dbReference type="ARBA" id="ARBA00001974"/>
    </source>
</evidence>
<dbReference type="OrthoDB" id="9802447at2"/>
<dbReference type="GO" id="GO:0003995">
    <property type="term" value="F:acyl-CoA dehydrogenase activity"/>
    <property type="evidence" value="ECO:0007669"/>
    <property type="project" value="TreeGrafter"/>
</dbReference>
<organism evidence="9 10">
    <name type="scientific">[Clostridium] citroniae WAL-19142</name>
    <dbReference type="NCBI Taxonomy" id="742734"/>
    <lineage>
        <taxon>Bacteria</taxon>
        <taxon>Bacillati</taxon>
        <taxon>Bacillota</taxon>
        <taxon>Clostridia</taxon>
        <taxon>Lachnospirales</taxon>
        <taxon>Lachnospiraceae</taxon>
        <taxon>Enterocloster</taxon>
    </lineage>
</organism>